<dbReference type="GO" id="GO:0009432">
    <property type="term" value="P:SOS response"/>
    <property type="evidence" value="ECO:0007669"/>
    <property type="project" value="TreeGrafter"/>
</dbReference>
<dbReference type="HAMAP" id="MF_01113">
    <property type="entry name" value="DNApol_IV"/>
    <property type="match status" value="1"/>
</dbReference>
<dbReference type="RefSeq" id="WP_203798813.1">
    <property type="nucleotide sequence ID" value="NZ_BOMY01000002.1"/>
</dbReference>
<dbReference type="GO" id="GO:0003887">
    <property type="term" value="F:DNA-directed DNA polymerase activity"/>
    <property type="evidence" value="ECO:0007669"/>
    <property type="project" value="UniProtKB-UniRule"/>
</dbReference>
<dbReference type="EC" id="2.7.7.7" evidence="4"/>
<proteinExistence type="inferred from homology"/>
<dbReference type="Pfam" id="PF11798">
    <property type="entry name" value="IMS_HHH"/>
    <property type="match status" value="1"/>
</dbReference>
<comment type="similarity">
    <text evidence="1 4">Belongs to the DNA polymerase type-Y family.</text>
</comment>
<dbReference type="GO" id="GO:0000287">
    <property type="term" value="F:magnesium ion binding"/>
    <property type="evidence" value="ECO:0007669"/>
    <property type="project" value="UniProtKB-UniRule"/>
</dbReference>
<comment type="cofactor">
    <cofactor evidence="4">
        <name>Mg(2+)</name>
        <dbReference type="ChEBI" id="CHEBI:18420"/>
    </cofactor>
    <text evidence="4">Binds 2 magnesium ions per subunit.</text>
</comment>
<evidence type="ECO:0000256" key="1">
    <source>
        <dbReference type="ARBA" id="ARBA00010945"/>
    </source>
</evidence>
<gene>
    <name evidence="6" type="primary">dinB_1</name>
    <name evidence="4" type="synonym">dinB</name>
    <name evidence="6" type="ORF">Ate02nite_08050</name>
</gene>
<dbReference type="InterPro" id="IPR017961">
    <property type="entry name" value="DNA_pol_Y-fam_little_finger"/>
</dbReference>
<dbReference type="Pfam" id="PF00817">
    <property type="entry name" value="IMS"/>
    <property type="match status" value="1"/>
</dbReference>
<dbReference type="InterPro" id="IPR024728">
    <property type="entry name" value="PolY_HhH_motif"/>
</dbReference>
<evidence type="ECO:0000313" key="6">
    <source>
        <dbReference type="EMBL" id="GIF18075.1"/>
    </source>
</evidence>
<keyword evidence="4" id="KW-0227">DNA damage</keyword>
<dbReference type="SUPFAM" id="SSF56672">
    <property type="entry name" value="DNA/RNA polymerases"/>
    <property type="match status" value="1"/>
</dbReference>
<keyword evidence="4" id="KW-0234">DNA repair</keyword>
<dbReference type="Gene3D" id="3.30.70.270">
    <property type="match status" value="1"/>
</dbReference>
<keyword evidence="4" id="KW-0460">Magnesium</keyword>
<dbReference type="GO" id="GO:0005829">
    <property type="term" value="C:cytosol"/>
    <property type="evidence" value="ECO:0007669"/>
    <property type="project" value="TreeGrafter"/>
</dbReference>
<dbReference type="CDD" id="cd03586">
    <property type="entry name" value="PolY_Pol_IV_kappa"/>
    <property type="match status" value="1"/>
</dbReference>
<dbReference type="PANTHER" id="PTHR11076">
    <property type="entry name" value="DNA REPAIR POLYMERASE UMUC / TRANSFERASE FAMILY MEMBER"/>
    <property type="match status" value="1"/>
</dbReference>
<dbReference type="InterPro" id="IPR001126">
    <property type="entry name" value="UmuC"/>
</dbReference>
<dbReference type="Proteomes" id="UP000623608">
    <property type="component" value="Unassembled WGS sequence"/>
</dbReference>
<dbReference type="InterPro" id="IPR043128">
    <property type="entry name" value="Rev_trsase/Diguanyl_cyclase"/>
</dbReference>
<dbReference type="AlphaFoldDB" id="A0A919NH69"/>
<dbReference type="GO" id="GO:0003684">
    <property type="term" value="F:damaged DNA binding"/>
    <property type="evidence" value="ECO:0007669"/>
    <property type="project" value="InterPro"/>
</dbReference>
<dbReference type="Gene3D" id="3.40.1170.60">
    <property type="match status" value="1"/>
</dbReference>
<keyword evidence="4" id="KW-0479">Metal-binding</keyword>
<comment type="subcellular location">
    <subcellularLocation>
        <location evidence="4">Cytoplasm</location>
    </subcellularLocation>
</comment>
<evidence type="ECO:0000256" key="2">
    <source>
        <dbReference type="ARBA" id="ARBA00025589"/>
    </source>
</evidence>
<dbReference type="InterPro" id="IPR022880">
    <property type="entry name" value="DNApol_IV"/>
</dbReference>
<keyword evidence="4" id="KW-0238">DNA-binding</keyword>
<comment type="subunit">
    <text evidence="4">Monomer.</text>
</comment>
<dbReference type="Gene3D" id="1.10.150.20">
    <property type="entry name" value="5' to 3' exonuclease, C-terminal subdomain"/>
    <property type="match status" value="1"/>
</dbReference>
<keyword evidence="4" id="KW-0235">DNA replication</keyword>
<dbReference type="SUPFAM" id="SSF100879">
    <property type="entry name" value="Lesion bypass DNA polymerase (Y-family), little finger domain"/>
    <property type="match status" value="1"/>
</dbReference>
<dbReference type="PROSITE" id="PS50173">
    <property type="entry name" value="UMUC"/>
    <property type="match status" value="1"/>
</dbReference>
<dbReference type="InterPro" id="IPR050116">
    <property type="entry name" value="DNA_polymerase-Y"/>
</dbReference>
<sequence length="394" mass="42433">MLCVSILHADLDAFYASVEQRDDPGLRGRPVLVGMGVVLAASYEAKACGVRTPMGLTQARALCPRAVVVPPRMRAYSAASKAVFEVFRDTTPLVEGISIDEAFLDVTGLRKIRGSPREIAARLRAEVRERVGLPITVGIAGTKFLAKVASAVGKPDGLLEVPAGAELDFLHPLPVERLWGVGPVTSAKLREHRINTVGHVARIGEAALVTMLGAHAGRHLHALAHNHDPRRVRVGHRRGSIGSQCALGRRPRPFAEIDATLAALVDRVTRRMRGANRAGRTVTLRLRFDDFGRATRSRSLLKATMQTRAVLDTARSLLSEARPLIETRGLTLVGVAVSNLDTDGAIQPSLFDELSDDGLDVAMDAVRDRFGSNLLTRAATLGRDLNPSVPILPD</sequence>
<evidence type="ECO:0000259" key="5">
    <source>
        <dbReference type="PROSITE" id="PS50173"/>
    </source>
</evidence>
<dbReference type="NCBIfam" id="NF003015">
    <property type="entry name" value="PRK03858.1"/>
    <property type="match status" value="1"/>
</dbReference>
<feature type="binding site" evidence="4">
    <location>
        <position position="10"/>
    </location>
    <ligand>
        <name>Mg(2+)</name>
        <dbReference type="ChEBI" id="CHEBI:18420"/>
    </ligand>
</feature>
<keyword evidence="4" id="KW-0515">Mutator protein</keyword>
<dbReference type="NCBIfam" id="NF002677">
    <property type="entry name" value="PRK02406.1"/>
    <property type="match status" value="1"/>
</dbReference>
<keyword evidence="4" id="KW-0808">Transferase</keyword>
<feature type="domain" description="UmuC" evidence="5">
    <location>
        <begin position="6"/>
        <end position="182"/>
    </location>
</feature>
<dbReference type="PANTHER" id="PTHR11076:SF33">
    <property type="entry name" value="DNA POLYMERASE KAPPA"/>
    <property type="match status" value="1"/>
</dbReference>
<feature type="binding site" evidence="4">
    <location>
        <position position="100"/>
    </location>
    <ligand>
        <name>Mg(2+)</name>
        <dbReference type="ChEBI" id="CHEBI:18420"/>
    </ligand>
</feature>
<dbReference type="GO" id="GO:0006261">
    <property type="term" value="P:DNA-templated DNA replication"/>
    <property type="evidence" value="ECO:0007669"/>
    <property type="project" value="UniProtKB-UniRule"/>
</dbReference>
<name>A0A919NH69_9ACTN</name>
<organism evidence="6 7">
    <name type="scientific">Paractinoplanes tereljensis</name>
    <dbReference type="NCBI Taxonomy" id="571912"/>
    <lineage>
        <taxon>Bacteria</taxon>
        <taxon>Bacillati</taxon>
        <taxon>Actinomycetota</taxon>
        <taxon>Actinomycetes</taxon>
        <taxon>Micromonosporales</taxon>
        <taxon>Micromonosporaceae</taxon>
        <taxon>Paractinoplanes</taxon>
    </lineage>
</organism>
<dbReference type="GO" id="GO:0042276">
    <property type="term" value="P:error-prone translesion synthesis"/>
    <property type="evidence" value="ECO:0007669"/>
    <property type="project" value="TreeGrafter"/>
</dbReference>
<dbReference type="Pfam" id="PF11799">
    <property type="entry name" value="IMS_C"/>
    <property type="match status" value="1"/>
</dbReference>
<keyword evidence="7" id="KW-1185">Reference proteome</keyword>
<protein>
    <recommendedName>
        <fullName evidence="4">DNA polymerase IV</fullName>
        <shortName evidence="4">Pol IV</shortName>
        <ecNumber evidence="4">2.7.7.7</ecNumber>
    </recommendedName>
</protein>
<evidence type="ECO:0000256" key="4">
    <source>
        <dbReference type="HAMAP-Rule" id="MF_01113"/>
    </source>
</evidence>
<comment type="function">
    <text evidence="2 4">Poorly processive, error-prone DNA polymerase involved in untargeted mutagenesis. Copies undamaged DNA at stalled replication forks, which arise in vivo from mismatched or misaligned primer ends. These misaligned primers can be extended by PolIV. Exhibits no 3'-5' exonuclease (proofreading) activity. May be involved in translesional synthesis, in conjunction with the beta clamp from PolIII.</text>
</comment>
<dbReference type="Gene3D" id="3.30.1490.100">
    <property type="entry name" value="DNA polymerase, Y-family, little finger domain"/>
    <property type="match status" value="1"/>
</dbReference>
<feature type="site" description="Substrate discrimination" evidence="4">
    <location>
        <position position="15"/>
    </location>
</feature>
<comment type="caution">
    <text evidence="6">The sequence shown here is derived from an EMBL/GenBank/DDBJ whole genome shotgun (WGS) entry which is preliminary data.</text>
</comment>
<dbReference type="InterPro" id="IPR036775">
    <property type="entry name" value="DNA_pol_Y-fam_lit_finger_sf"/>
</dbReference>
<keyword evidence="4" id="KW-0239">DNA-directed DNA polymerase</keyword>
<dbReference type="EMBL" id="BOMY01000002">
    <property type="protein sequence ID" value="GIF18075.1"/>
    <property type="molecule type" value="Genomic_DNA"/>
</dbReference>
<dbReference type="GO" id="GO:0006281">
    <property type="term" value="P:DNA repair"/>
    <property type="evidence" value="ECO:0007669"/>
    <property type="project" value="UniProtKB-UniRule"/>
</dbReference>
<reference evidence="6" key="1">
    <citation type="submission" date="2021-01" db="EMBL/GenBank/DDBJ databases">
        <title>Whole genome shotgun sequence of Actinoplanes tereljensis NBRC 105297.</title>
        <authorList>
            <person name="Komaki H."/>
            <person name="Tamura T."/>
        </authorList>
    </citation>
    <scope>NUCLEOTIDE SEQUENCE</scope>
    <source>
        <strain evidence="6">NBRC 105297</strain>
    </source>
</reference>
<keyword evidence="4" id="KW-0963">Cytoplasm</keyword>
<comment type="catalytic activity">
    <reaction evidence="3 4">
        <text>DNA(n) + a 2'-deoxyribonucleoside 5'-triphosphate = DNA(n+1) + diphosphate</text>
        <dbReference type="Rhea" id="RHEA:22508"/>
        <dbReference type="Rhea" id="RHEA-COMP:17339"/>
        <dbReference type="Rhea" id="RHEA-COMP:17340"/>
        <dbReference type="ChEBI" id="CHEBI:33019"/>
        <dbReference type="ChEBI" id="CHEBI:61560"/>
        <dbReference type="ChEBI" id="CHEBI:173112"/>
        <dbReference type="EC" id="2.7.7.7"/>
    </reaction>
</comment>
<keyword evidence="4" id="KW-0548">Nucleotidyltransferase</keyword>
<evidence type="ECO:0000256" key="3">
    <source>
        <dbReference type="ARBA" id="ARBA00049244"/>
    </source>
</evidence>
<feature type="active site" evidence="4">
    <location>
        <position position="101"/>
    </location>
</feature>
<evidence type="ECO:0000313" key="7">
    <source>
        <dbReference type="Proteomes" id="UP000623608"/>
    </source>
</evidence>
<dbReference type="InterPro" id="IPR043502">
    <property type="entry name" value="DNA/RNA_pol_sf"/>
</dbReference>
<accession>A0A919NH69</accession>